<protein>
    <submittedName>
        <fullName evidence="2">Uncharacterized protein</fullName>
    </submittedName>
</protein>
<organism evidence="2 3">
    <name type="scientific">Colletotrichum salicis</name>
    <dbReference type="NCBI Taxonomy" id="1209931"/>
    <lineage>
        <taxon>Eukaryota</taxon>
        <taxon>Fungi</taxon>
        <taxon>Dikarya</taxon>
        <taxon>Ascomycota</taxon>
        <taxon>Pezizomycotina</taxon>
        <taxon>Sordariomycetes</taxon>
        <taxon>Hypocreomycetidae</taxon>
        <taxon>Glomerellales</taxon>
        <taxon>Glomerellaceae</taxon>
        <taxon>Colletotrichum</taxon>
        <taxon>Colletotrichum acutatum species complex</taxon>
    </lineage>
</organism>
<sequence>MRHNLTTPANSNILPAPIIPEPAPRNRMPNRLLQPQINHRELGLPRLHIKPPQNLLGRLLLGPTMLRNHTINLPLNLPVPPLLRRQEAQQVGGVDPAINQPRKQRANNKRNHLDRTIPIFHQILQRIAPRNPAILPLLDNLFQNHVHLRTAIHPPQMPHRRHPRKHDLGRRARAIDPLKDPQHALEQVLVCRDLVAAHHAHCKLEDEAVHVFKGVADALHRADATGRYGCGLADAGGELVHRVARVFDEQREARVEEFFAEELDEVAVEFCAEAVLFGLAAVFGYVDARGRVEEGAVSF</sequence>
<name>A0A135UH72_9PEZI</name>
<evidence type="ECO:0000313" key="3">
    <source>
        <dbReference type="Proteomes" id="UP000070121"/>
    </source>
</evidence>
<dbReference type="AlphaFoldDB" id="A0A135UH72"/>
<reference evidence="2 3" key="1">
    <citation type="submission" date="2014-02" db="EMBL/GenBank/DDBJ databases">
        <title>The genome sequence of Colletotrichum salicis CBS 607.94.</title>
        <authorList>
            <person name="Baroncelli R."/>
            <person name="Thon M.R."/>
        </authorList>
    </citation>
    <scope>NUCLEOTIDE SEQUENCE [LARGE SCALE GENOMIC DNA]</scope>
    <source>
        <strain evidence="2 3">CBS 607.94</strain>
    </source>
</reference>
<dbReference type="Proteomes" id="UP000070121">
    <property type="component" value="Unassembled WGS sequence"/>
</dbReference>
<feature type="compositionally biased region" description="Polar residues" evidence="1">
    <location>
        <begin position="1"/>
        <end position="13"/>
    </location>
</feature>
<feature type="region of interest" description="Disordered" evidence="1">
    <location>
        <begin position="1"/>
        <end position="29"/>
    </location>
</feature>
<keyword evidence="3" id="KW-1185">Reference proteome</keyword>
<proteinExistence type="predicted"/>
<dbReference type="EMBL" id="JFFI01001461">
    <property type="protein sequence ID" value="KXH59760.1"/>
    <property type="molecule type" value="Genomic_DNA"/>
</dbReference>
<gene>
    <name evidence="2" type="ORF">CSAL01_13653</name>
</gene>
<evidence type="ECO:0000256" key="1">
    <source>
        <dbReference type="SAM" id="MobiDB-lite"/>
    </source>
</evidence>
<accession>A0A135UH72</accession>
<evidence type="ECO:0000313" key="2">
    <source>
        <dbReference type="EMBL" id="KXH59760.1"/>
    </source>
</evidence>
<comment type="caution">
    <text evidence="2">The sequence shown here is derived from an EMBL/GenBank/DDBJ whole genome shotgun (WGS) entry which is preliminary data.</text>
</comment>